<keyword evidence="2" id="KW-0378">Hydrolase</keyword>
<dbReference type="NCBIfam" id="NF009807">
    <property type="entry name" value="PRK13291.1"/>
    <property type="match status" value="1"/>
</dbReference>
<evidence type="ECO:0000313" key="2">
    <source>
        <dbReference type="EMBL" id="TMJ12878.1"/>
    </source>
</evidence>
<dbReference type="Pfam" id="PF12867">
    <property type="entry name" value="DinB_2"/>
    <property type="match status" value="1"/>
</dbReference>
<organism evidence="2 3">
    <name type="scientific">Candidatus Segetimicrobium genomatis</name>
    <dbReference type="NCBI Taxonomy" id="2569760"/>
    <lineage>
        <taxon>Bacteria</taxon>
        <taxon>Bacillati</taxon>
        <taxon>Candidatus Sysuimicrobiota</taxon>
        <taxon>Candidatus Sysuimicrobiia</taxon>
        <taxon>Candidatus Sysuimicrobiales</taxon>
        <taxon>Candidatus Segetimicrobiaceae</taxon>
        <taxon>Candidatus Segetimicrobium</taxon>
    </lineage>
</organism>
<dbReference type="EMBL" id="VBAM01000173">
    <property type="protein sequence ID" value="TMJ12878.1"/>
    <property type="molecule type" value="Genomic_DNA"/>
</dbReference>
<dbReference type="SUPFAM" id="SSF109854">
    <property type="entry name" value="DinB/YfiT-like putative metalloenzymes"/>
    <property type="match status" value="1"/>
</dbReference>
<dbReference type="Gene3D" id="1.20.120.450">
    <property type="entry name" value="dinb family like domain"/>
    <property type="match status" value="1"/>
</dbReference>
<feature type="domain" description="DinB-like" evidence="1">
    <location>
        <begin position="30"/>
        <end position="165"/>
    </location>
</feature>
<dbReference type="GO" id="GO:0016787">
    <property type="term" value="F:hydrolase activity"/>
    <property type="evidence" value="ECO:0007669"/>
    <property type="project" value="UniProtKB-KW"/>
</dbReference>
<accession>A0A537LXY6</accession>
<dbReference type="InterPro" id="IPR024775">
    <property type="entry name" value="DinB-like"/>
</dbReference>
<sequence>MPDPPQFPAGPFVADEAHDDRRRSAWIDEIERAPARLREAVAGLSDGQLDTRYRNWTIRQIVHHLADSHLNGYGRFKLALTEERPTIKPYDETRWSLLADAQRAAVGPSLQLLEGVHARWAYLLRSLAPDAFERSFYHPESREIEPLWRALALYAWHARHHTAQIEWVKTHRLPAPRSR</sequence>
<dbReference type="InterPro" id="IPR034660">
    <property type="entry name" value="DinB/YfiT-like"/>
</dbReference>
<protein>
    <submittedName>
        <fullName evidence="2">Putative metal-dependent hydrolase</fullName>
    </submittedName>
</protein>
<evidence type="ECO:0000259" key="1">
    <source>
        <dbReference type="Pfam" id="PF12867"/>
    </source>
</evidence>
<name>A0A537LXY6_9BACT</name>
<evidence type="ECO:0000313" key="3">
    <source>
        <dbReference type="Proteomes" id="UP000320393"/>
    </source>
</evidence>
<proteinExistence type="predicted"/>
<gene>
    <name evidence="2" type="ORF">E6H02_05585</name>
</gene>
<dbReference type="AlphaFoldDB" id="A0A537LXY6"/>
<comment type="caution">
    <text evidence="2">The sequence shown here is derived from an EMBL/GenBank/DDBJ whole genome shotgun (WGS) entry which is preliminary data.</text>
</comment>
<reference evidence="2 3" key="1">
    <citation type="journal article" date="2019" name="Nat. Microbiol.">
        <title>Mediterranean grassland soil C-N compound turnover is dependent on rainfall and depth, and is mediated by genomically divergent microorganisms.</title>
        <authorList>
            <person name="Diamond S."/>
            <person name="Andeer P.F."/>
            <person name="Li Z."/>
            <person name="Crits-Christoph A."/>
            <person name="Burstein D."/>
            <person name="Anantharaman K."/>
            <person name="Lane K.R."/>
            <person name="Thomas B.C."/>
            <person name="Pan C."/>
            <person name="Northen T.R."/>
            <person name="Banfield J.F."/>
        </authorList>
    </citation>
    <scope>NUCLEOTIDE SEQUENCE [LARGE SCALE GENOMIC DNA]</scope>
    <source>
        <strain evidence="2">NP_5</strain>
    </source>
</reference>
<dbReference type="Proteomes" id="UP000320393">
    <property type="component" value="Unassembled WGS sequence"/>
</dbReference>